<dbReference type="InterPro" id="IPR011050">
    <property type="entry name" value="Pectin_lyase_fold/virulence"/>
</dbReference>
<dbReference type="EMBL" id="SMZQ01000005">
    <property type="protein sequence ID" value="TDL37146.1"/>
    <property type="molecule type" value="Genomic_DNA"/>
</dbReference>
<dbReference type="RefSeq" id="WP_133348803.1">
    <property type="nucleotide sequence ID" value="NZ_SMZQ01000005.1"/>
</dbReference>
<dbReference type="PANTHER" id="PTHR22990:SF15">
    <property type="entry name" value="F-BOX ONLY PROTEIN 10"/>
    <property type="match status" value="1"/>
</dbReference>
<reference evidence="5 6" key="1">
    <citation type="submission" date="2019-03" db="EMBL/GenBank/DDBJ databases">
        <title>Genome Sequencing and Assembly of Various Microbes Isolated from Partially Reclaimed Soil and Acid Mine Drainage (AMD) Site.</title>
        <authorList>
            <person name="Steinbock B."/>
            <person name="Bechtold R."/>
            <person name="Sevigny J.L."/>
            <person name="Thomas D."/>
            <person name="Cuthill L.R."/>
            <person name="Aveiro Johannsen E.J."/>
            <person name="Thomas K."/>
            <person name="Ghosh A."/>
        </authorList>
    </citation>
    <scope>NUCLEOTIDE SEQUENCE [LARGE SCALE GENOMIC DNA]</scope>
    <source>
        <strain evidence="5 6">S-A1</strain>
    </source>
</reference>
<dbReference type="PANTHER" id="PTHR22990">
    <property type="entry name" value="F-BOX ONLY PROTEIN"/>
    <property type="match status" value="1"/>
</dbReference>
<evidence type="ECO:0000256" key="2">
    <source>
        <dbReference type="SAM" id="Phobius"/>
    </source>
</evidence>
<accession>A0A4R5Y0X9</accession>
<dbReference type="InterPro" id="IPR039448">
    <property type="entry name" value="Beta_helix"/>
</dbReference>
<dbReference type="InterPro" id="IPR051550">
    <property type="entry name" value="SCF-Subunits/Alg-Epimerases"/>
</dbReference>
<dbReference type="InterPro" id="IPR012334">
    <property type="entry name" value="Pectin_lyas_fold"/>
</dbReference>
<keyword evidence="1" id="KW-0677">Repeat</keyword>
<dbReference type="Pfam" id="PF13229">
    <property type="entry name" value="Beta_helix"/>
    <property type="match status" value="2"/>
</dbReference>
<keyword evidence="3" id="KW-0732">Signal</keyword>
<keyword evidence="2" id="KW-0812">Transmembrane</keyword>
<feature type="domain" description="Right handed beta helix" evidence="4">
    <location>
        <begin position="397"/>
        <end position="540"/>
    </location>
</feature>
<feature type="domain" description="Right handed beta helix" evidence="4">
    <location>
        <begin position="288"/>
        <end position="378"/>
    </location>
</feature>
<dbReference type="OrthoDB" id="3799348at2"/>
<dbReference type="SUPFAM" id="SSF51126">
    <property type="entry name" value="Pectin lyase-like"/>
    <property type="match status" value="2"/>
</dbReference>
<protein>
    <submittedName>
        <fullName evidence="5">Right-handed parallel beta-helix repeat-containing protein</fullName>
    </submittedName>
</protein>
<dbReference type="Gene3D" id="2.160.20.10">
    <property type="entry name" value="Single-stranded right-handed beta-helix, Pectin lyase-like"/>
    <property type="match status" value="2"/>
</dbReference>
<dbReference type="InterPro" id="IPR006626">
    <property type="entry name" value="PbH1"/>
</dbReference>
<evidence type="ECO:0000313" key="5">
    <source>
        <dbReference type="EMBL" id="TDL37146.1"/>
    </source>
</evidence>
<comment type="caution">
    <text evidence="5">The sequence shown here is derived from an EMBL/GenBank/DDBJ whole genome shotgun (WGS) entry which is preliminary data.</text>
</comment>
<keyword evidence="2" id="KW-1133">Transmembrane helix</keyword>
<feature type="signal peptide" evidence="3">
    <location>
        <begin position="1"/>
        <end position="24"/>
    </location>
</feature>
<dbReference type="SMART" id="SM00710">
    <property type="entry name" value="PbH1"/>
    <property type="match status" value="10"/>
</dbReference>
<feature type="transmembrane region" description="Helical" evidence="2">
    <location>
        <begin position="559"/>
        <end position="580"/>
    </location>
</feature>
<evidence type="ECO:0000259" key="4">
    <source>
        <dbReference type="Pfam" id="PF13229"/>
    </source>
</evidence>
<proteinExistence type="predicted"/>
<evidence type="ECO:0000256" key="3">
    <source>
        <dbReference type="SAM" id="SignalP"/>
    </source>
</evidence>
<feature type="chain" id="PRO_5039523769" evidence="3">
    <location>
        <begin position="25"/>
        <end position="616"/>
    </location>
</feature>
<name>A0A4R5Y0X9_9MICC</name>
<dbReference type="AlphaFoldDB" id="A0A4R5Y0X9"/>
<organism evidence="5 6">
    <name type="scientific">Arthrobacter nitrophenolicus</name>
    <dbReference type="NCBI Taxonomy" id="683150"/>
    <lineage>
        <taxon>Bacteria</taxon>
        <taxon>Bacillati</taxon>
        <taxon>Actinomycetota</taxon>
        <taxon>Actinomycetes</taxon>
        <taxon>Micrococcales</taxon>
        <taxon>Micrococcaceae</taxon>
        <taxon>Arthrobacter</taxon>
    </lineage>
</organism>
<sequence>MRARRAITAAALTAVLGTAGFIYAGTLDGDPAAEALGRNEIAANGNVQGVLYPGNPSSEARLVEQEDERLVYVRTIASAARWRVEGLEGPYRIRTGSSYTLVLPARSEPYTVADLLALAPNAFRQHADGAYLLSESIAVLAGATLSLAPPDPAAALNLRLESGPETFVSIVSLGGSLALAGTEPARVSITSWDSTKGGPDRSTVDGRAYIRVVGGHASFAFADVTDLGFWSGNTGGLSLTGTDAVGTFTGEPPTPAETEAATGGARLLPDADLATLTQESAQDYSVVTAGIDNVRLRNNAFGLFVTNARDIAVRNTTITGSLVDGLVLHRFVSNATITATTSSGNAVDGISVGRSTRGVTLDGVQAAGNGRNGISLDGRALADGPNAVGTADDVYGGNTVAGSTFEDNARYGIEVIGGTALALRDNRVTGSEVGIVAADGAKGVTITGNSLADNARQSIAVRDAGSTAEVSGNTITGSDTGIYVRDAGVRISGNHLNGITKHGISLLGEVPKTTVAGNTIAGNGSTAIWTEASAGAVLGDNDVLAWAPAFTVERAVKSVFQPLTFIWLVLAALLLVTAVARGKNAERVIRSPYADHVPLTSLGRGVVAYDDVRQPT</sequence>
<evidence type="ECO:0000256" key="1">
    <source>
        <dbReference type="ARBA" id="ARBA00022737"/>
    </source>
</evidence>
<dbReference type="Proteomes" id="UP000294621">
    <property type="component" value="Unassembled WGS sequence"/>
</dbReference>
<keyword evidence="2" id="KW-0472">Membrane</keyword>
<evidence type="ECO:0000313" key="6">
    <source>
        <dbReference type="Proteomes" id="UP000294621"/>
    </source>
</evidence>
<gene>
    <name evidence="5" type="ORF">E2R57_10300</name>
</gene>